<dbReference type="RefSeq" id="WP_106839983.1">
    <property type="nucleotide sequence ID" value="NZ_JBCNIW010000011.1"/>
</dbReference>
<keyword evidence="2" id="KW-1185">Reference proteome</keyword>
<evidence type="ECO:0008006" key="3">
    <source>
        <dbReference type="Google" id="ProtNLM"/>
    </source>
</evidence>
<accession>A0A2P7V3I7</accession>
<evidence type="ECO:0000313" key="1">
    <source>
        <dbReference type="EMBL" id="PSJ93737.1"/>
    </source>
</evidence>
<gene>
    <name evidence="1" type="ORF">C7R93_17265</name>
</gene>
<reference evidence="1 2" key="1">
    <citation type="submission" date="2018-03" db="EMBL/GenBank/DDBJ databases">
        <title>Brevisbacillus phylogenomics.</title>
        <authorList>
            <person name="Dunlap C."/>
        </authorList>
    </citation>
    <scope>NUCLEOTIDE SEQUENCE [LARGE SCALE GENOMIC DNA]</scope>
    <source>
        <strain evidence="1 2">NRRL NRS-1210</strain>
    </source>
</reference>
<comment type="caution">
    <text evidence="1">The sequence shown here is derived from an EMBL/GenBank/DDBJ whole genome shotgun (WGS) entry which is preliminary data.</text>
</comment>
<evidence type="ECO:0000313" key="2">
    <source>
        <dbReference type="Proteomes" id="UP000240419"/>
    </source>
</evidence>
<dbReference type="EMBL" id="PXZM01000028">
    <property type="protein sequence ID" value="PSJ93737.1"/>
    <property type="molecule type" value="Genomic_DNA"/>
</dbReference>
<sequence>MIPERYRRMLPPQWYENEVAEYHFEGAKTVVDGFDLQREDILQQFSPWSATWGLDVWDWIYFGNRQLMPIEERRKNLQRKHWARLPFTLPVLKAMGQTAGKLEKVTEDYPNKEIVFEFSAEQSVNGVDLSKDFEGIRPVHVNSSRVLVNSRGETIRVLSETRFSNVEYQICGTFYPEDDMEGRIFRETVGTVEDARFHSVDYPLTNILYPEQEV</sequence>
<dbReference type="Proteomes" id="UP000240419">
    <property type="component" value="Unassembled WGS sequence"/>
</dbReference>
<protein>
    <recommendedName>
        <fullName evidence="3">DUF2313 domain-containing protein</fullName>
    </recommendedName>
</protein>
<proteinExistence type="predicted"/>
<name>A0A2P7V3I7_9BACL</name>
<dbReference type="OrthoDB" id="1629754at2"/>
<dbReference type="AlphaFoldDB" id="A0A2P7V3I7"/>
<organism evidence="1 2">
    <name type="scientific">Brevibacillus fortis</name>
    <dbReference type="NCBI Taxonomy" id="2126352"/>
    <lineage>
        <taxon>Bacteria</taxon>
        <taxon>Bacillati</taxon>
        <taxon>Bacillota</taxon>
        <taxon>Bacilli</taxon>
        <taxon>Bacillales</taxon>
        <taxon>Paenibacillaceae</taxon>
        <taxon>Brevibacillus</taxon>
    </lineage>
</organism>